<feature type="non-terminal residue" evidence="1">
    <location>
        <position position="1"/>
    </location>
</feature>
<evidence type="ECO:0000313" key="1">
    <source>
        <dbReference type="EMBL" id="CAG8748113.1"/>
    </source>
</evidence>
<organism evidence="1 2">
    <name type="scientific">Cetraspora pellucida</name>
    <dbReference type="NCBI Taxonomy" id="1433469"/>
    <lineage>
        <taxon>Eukaryota</taxon>
        <taxon>Fungi</taxon>
        <taxon>Fungi incertae sedis</taxon>
        <taxon>Mucoromycota</taxon>
        <taxon>Glomeromycotina</taxon>
        <taxon>Glomeromycetes</taxon>
        <taxon>Diversisporales</taxon>
        <taxon>Gigasporaceae</taxon>
        <taxon>Cetraspora</taxon>
    </lineage>
</organism>
<protein>
    <submittedName>
        <fullName evidence="1">15258_t:CDS:1</fullName>
    </submittedName>
</protein>
<reference evidence="1" key="1">
    <citation type="submission" date="2021-06" db="EMBL/GenBank/DDBJ databases">
        <authorList>
            <person name="Kallberg Y."/>
            <person name="Tangrot J."/>
            <person name="Rosling A."/>
        </authorList>
    </citation>
    <scope>NUCLEOTIDE SEQUENCE</scope>
    <source>
        <strain evidence="1">28 12/20/2015</strain>
    </source>
</reference>
<keyword evidence="2" id="KW-1185">Reference proteome</keyword>
<dbReference type="EMBL" id="CAJVPW010041382">
    <property type="protein sequence ID" value="CAG8748113.1"/>
    <property type="molecule type" value="Genomic_DNA"/>
</dbReference>
<gene>
    <name evidence="1" type="ORF">SPELUC_LOCUS14280</name>
</gene>
<dbReference type="Proteomes" id="UP000789366">
    <property type="component" value="Unassembled WGS sequence"/>
</dbReference>
<accession>A0ACA9QFN8</accession>
<proteinExistence type="predicted"/>
<feature type="non-terminal residue" evidence="1">
    <location>
        <position position="40"/>
    </location>
</feature>
<evidence type="ECO:0000313" key="2">
    <source>
        <dbReference type="Proteomes" id="UP000789366"/>
    </source>
</evidence>
<comment type="caution">
    <text evidence="1">The sequence shown here is derived from an EMBL/GenBank/DDBJ whole genome shotgun (WGS) entry which is preliminary data.</text>
</comment>
<sequence>KEKNKEFKQEKKGESARSAETKMKNGIIKNRQNGNLKKNN</sequence>
<name>A0ACA9QFN8_9GLOM</name>